<protein>
    <submittedName>
        <fullName evidence="1">Uncharacterized protein</fullName>
    </submittedName>
</protein>
<sequence length="163" mass="18287">MEIIDKPDNIDGSSYTIMLARRRVAKLSRRMKSTNDILRELLIVASDPTSQVPDIGMVTWDQRPKMIAYSECWAKWGRANLAMRMVFREDASAAVRAYFRGRLTGCCDDENELTGKTAGKLGIQTSRERWRSLQLAANQAASDNRSGCAGALQKSSWLLLEGR</sequence>
<evidence type="ECO:0000313" key="2">
    <source>
        <dbReference type="Proteomes" id="UP000327013"/>
    </source>
</evidence>
<dbReference type="EMBL" id="VIBQ01000010">
    <property type="protein sequence ID" value="KAB8339105.1"/>
    <property type="molecule type" value="Genomic_DNA"/>
</dbReference>
<gene>
    <name evidence="1" type="ORF">FH972_022041</name>
</gene>
<dbReference type="Proteomes" id="UP000327013">
    <property type="component" value="Unassembled WGS sequence"/>
</dbReference>
<name>A0A5N6KR35_9ROSI</name>
<reference evidence="1 2" key="1">
    <citation type="submission" date="2019-06" db="EMBL/GenBank/DDBJ databases">
        <title>A chromosomal-level reference genome of Carpinus fangiana (Coryloideae, Betulaceae).</title>
        <authorList>
            <person name="Yang X."/>
            <person name="Wang Z."/>
            <person name="Zhang L."/>
            <person name="Hao G."/>
            <person name="Liu J."/>
            <person name="Yang Y."/>
        </authorList>
    </citation>
    <scope>NUCLEOTIDE SEQUENCE [LARGE SCALE GENOMIC DNA]</scope>
    <source>
        <strain evidence="1">Cfa_2016G</strain>
        <tissue evidence="1">Leaf</tissue>
    </source>
</reference>
<organism evidence="1 2">
    <name type="scientific">Carpinus fangiana</name>
    <dbReference type="NCBI Taxonomy" id="176857"/>
    <lineage>
        <taxon>Eukaryota</taxon>
        <taxon>Viridiplantae</taxon>
        <taxon>Streptophyta</taxon>
        <taxon>Embryophyta</taxon>
        <taxon>Tracheophyta</taxon>
        <taxon>Spermatophyta</taxon>
        <taxon>Magnoliopsida</taxon>
        <taxon>eudicotyledons</taxon>
        <taxon>Gunneridae</taxon>
        <taxon>Pentapetalae</taxon>
        <taxon>rosids</taxon>
        <taxon>fabids</taxon>
        <taxon>Fagales</taxon>
        <taxon>Betulaceae</taxon>
        <taxon>Carpinus</taxon>
    </lineage>
</organism>
<proteinExistence type="predicted"/>
<evidence type="ECO:0000313" key="1">
    <source>
        <dbReference type="EMBL" id="KAB8339105.1"/>
    </source>
</evidence>
<comment type="caution">
    <text evidence="1">The sequence shown here is derived from an EMBL/GenBank/DDBJ whole genome shotgun (WGS) entry which is preliminary data.</text>
</comment>
<accession>A0A5N6KR35</accession>
<dbReference type="AlphaFoldDB" id="A0A5N6KR35"/>
<keyword evidence="2" id="KW-1185">Reference proteome</keyword>